<evidence type="ECO:0000313" key="2">
    <source>
        <dbReference type="EMBL" id="KAH6830658.1"/>
    </source>
</evidence>
<feature type="region of interest" description="Disordered" evidence="1">
    <location>
        <begin position="789"/>
        <end position="875"/>
    </location>
</feature>
<gene>
    <name evidence="2" type="ORF">C2S53_010137</name>
</gene>
<feature type="region of interest" description="Disordered" evidence="1">
    <location>
        <begin position="1138"/>
        <end position="1205"/>
    </location>
</feature>
<feature type="region of interest" description="Disordered" evidence="1">
    <location>
        <begin position="987"/>
        <end position="1007"/>
    </location>
</feature>
<feature type="region of interest" description="Disordered" evidence="1">
    <location>
        <begin position="620"/>
        <end position="661"/>
    </location>
</feature>
<proteinExistence type="predicted"/>
<feature type="compositionally biased region" description="Low complexity" evidence="1">
    <location>
        <begin position="1158"/>
        <end position="1167"/>
    </location>
</feature>
<feature type="compositionally biased region" description="Polar residues" evidence="1">
    <location>
        <begin position="1138"/>
        <end position="1150"/>
    </location>
</feature>
<evidence type="ECO:0000256" key="1">
    <source>
        <dbReference type="SAM" id="MobiDB-lite"/>
    </source>
</evidence>
<reference evidence="2 3" key="1">
    <citation type="journal article" date="2021" name="Nat. Commun.">
        <title>Incipient diploidization of the medicinal plant Perilla within 10,000 years.</title>
        <authorList>
            <person name="Zhang Y."/>
            <person name="Shen Q."/>
            <person name="Leng L."/>
            <person name="Zhang D."/>
            <person name="Chen S."/>
            <person name="Shi Y."/>
            <person name="Ning Z."/>
            <person name="Chen S."/>
        </authorList>
    </citation>
    <scope>NUCLEOTIDE SEQUENCE [LARGE SCALE GENOMIC DNA]</scope>
    <source>
        <strain evidence="3">cv. PC099</strain>
    </source>
</reference>
<feature type="compositionally biased region" description="Polar residues" evidence="1">
    <location>
        <begin position="1038"/>
        <end position="1050"/>
    </location>
</feature>
<dbReference type="EMBL" id="SDAM02000095">
    <property type="protein sequence ID" value="KAH6830658.1"/>
    <property type="molecule type" value="Genomic_DNA"/>
</dbReference>
<evidence type="ECO:0000313" key="3">
    <source>
        <dbReference type="Proteomes" id="UP001190926"/>
    </source>
</evidence>
<feature type="region of interest" description="Disordered" evidence="1">
    <location>
        <begin position="1038"/>
        <end position="1120"/>
    </location>
</feature>
<feature type="compositionally biased region" description="Polar residues" evidence="1">
    <location>
        <begin position="987"/>
        <end position="999"/>
    </location>
</feature>
<sequence length="1803" mass="197906">MPGNELQDRVHNFFAQDNSLQGQHPSQAVEGNWPVLNSNFWVGSHRQDNSLNSSNINYNSQNSETDRGAGSYPHHVTHGLNFTQSNLRPDFAKSQPLNEQQNLNGFMYENQFCQSRQNEANFLAMDRNSNQRHFITSKGLSVHELQQSGGTDHLSRASVRSETPETPVNFDLFGSQQQRSHQQSIIQSPLQFQQSGINNMQQLQQQLMIRKMQELHRQQQLQHLDLRQHNSNNEVNPFAKLTCSSQSSFVYGNPNSDTLHYPWAAERGTNLMNQGSPTLQGSPSGHGFSPNLGQTQRLVNLVPQQVDQSLYGVPISSSKGLSANPYSQMMMARSSMPQMPVSSSHLQGNELNLLADQVGVQNEPSISRHKVLNENTFGLVSGINTGMRNMGGLQQVNSMPRSVLQQDFLGRQEVGARPETSHETLTRYVSPQNEVALDPTEEKILFGSDDNIWDAFGNSPHVSGESGNAFDNGDLSNGLSSIQSGSWSALMQSAVAETSSSNIVPPEEWSGLILHKNDDLSRGQPPSTHNVYPIQTSLDKNIQITSALNSESFLPANDIGTAKAMGLNQFGEKFQNEPGQTMQTEISERFVQSLEESGKRPDSGPLHHLVSERSQICGESSQHSFLAETSTKTNSPTWMPGQAGTGLQPNGWNPQAAVPPQGDRVTITHEAEKLQHNFQNSEVRTMQGDMGHRNSVWNSNSVPSSVIKLGHVNSRVGNHQENQGIMNSQDASVAKSCNAQISDKASSYVENSYLLNQWKNAHPPARSQDGRSLGRLLHQANDINHVVESINSHEKGEIPRNVMENCDGKENSNDSHHSNLSQHTSGGFRESGLSDASDSQAFPTGKKKSTNHLSRKVSAPRKFHYHPMNLDEDAKPTYDLKQSTRLQAMSQQNAHFGPSKIFGQIPRNSTVKEKGQSSELHRDTSCTAKEPLHGNLSDHTPNVPLSISRTADARTSNNASLSSQNMLELLHKVDQSRNHDAMMQFRSSEYNSSSGQTEAENSDGVGRLQRSQSFVSQGFGLQLGPPSQKLQVLDHSVSSQNDQGTFSSSTAAAAAAGMGDKGHQMVPSHLFQSFPPAEETQVDFRLSRSATSGPGSNDNSFYKTPESFISAPHSGTPHSRGIVQNQQIARVSGQMPMTQHLDSFNGNASHPAQRRSSESLLPDASSSFRLDNHASSGGKYQQSRPDNVTERFRTDGASSSDQEKTSGQFAIAGISQQGNSAQQNMWTNVPKLQHNMGVQFQQVSSRIPESPLSNIVESSSASLMQGYVNSEGVANGEEQRLKESSDHPIASVNMDTVTKMIKSLGKTPSIKQLSDDSPSSSALKQKDIEALGQSLKPNSISHQNSVSQSQMEILKDGEPDSYDRASKRMRGPDKIEDTQQGGLRAGEHNEHNAAVGGSIGSSSGPQTEDCKGLGFSRPLDILQRKVSHQGNVALGDSSGLNRDVSQRFSCSNPMTSVRADQPQQVSPQLDSSWFSRYRTFSNGQMLQIHGAHQVTPIKPGETPFAKASSDLDPATPEVRGTATPSDVYQINSSHQTSSLVENGYFTSPWPPQLNITGQHQLVLKPKKQTKASPGLHPWHKEISQDSQDLWSLSMAEADWNKAANRLTQKIEDDAESIEDGRPALRSKRRLILTTHLMQQLLRPAPADVICADASHGYQNLAYHVSRTALGDACSMACRSSNLDVPCDNTDLLIAKGESPERNGCLSHAKATEELMERARKLEYDLSRLDKSASILDLRVEYQELEKFSIINRFAKFHGRGQSDNAETASIDLNANMHKYIPQRYVTALPMPKSLPDSVQCLSL</sequence>
<feature type="compositionally biased region" description="Basic and acidic residues" evidence="1">
    <location>
        <begin position="806"/>
        <end position="817"/>
    </location>
</feature>
<keyword evidence="3" id="KW-1185">Reference proteome</keyword>
<feature type="region of interest" description="Disordered" evidence="1">
    <location>
        <begin position="1392"/>
        <end position="1412"/>
    </location>
</feature>
<dbReference type="Proteomes" id="UP001190926">
    <property type="component" value="Unassembled WGS sequence"/>
</dbReference>
<feature type="compositionally biased region" description="Basic and acidic residues" evidence="1">
    <location>
        <begin position="1355"/>
        <end position="1377"/>
    </location>
</feature>
<accession>A0AAD4JCJ2</accession>
<dbReference type="PANTHER" id="PTHR31267:SF2">
    <property type="entry name" value="EXPRESSED PROTEIN"/>
    <property type="match status" value="1"/>
</dbReference>
<comment type="caution">
    <text evidence="2">The sequence shown here is derived from an EMBL/GenBank/DDBJ whole genome shotgun (WGS) entry which is preliminary data.</text>
</comment>
<protein>
    <submittedName>
        <fullName evidence="2">Uncharacterized protein</fullName>
    </submittedName>
</protein>
<name>A0AAD4JCJ2_PERFH</name>
<dbReference type="PANTHER" id="PTHR31267">
    <property type="entry name" value="DENTIN SIALOPHOSPHOPROTEIN-LIKE PROTEIN"/>
    <property type="match status" value="1"/>
</dbReference>
<feature type="compositionally biased region" description="Polar residues" evidence="1">
    <location>
        <begin position="1088"/>
        <end position="1102"/>
    </location>
</feature>
<feature type="compositionally biased region" description="Basic residues" evidence="1">
    <location>
        <begin position="845"/>
        <end position="865"/>
    </location>
</feature>
<feature type="compositionally biased region" description="Polar residues" evidence="1">
    <location>
        <begin position="1196"/>
        <end position="1205"/>
    </location>
</feature>
<feature type="compositionally biased region" description="Polar residues" evidence="1">
    <location>
        <begin position="620"/>
        <end position="637"/>
    </location>
</feature>
<organism evidence="2 3">
    <name type="scientific">Perilla frutescens var. hirtella</name>
    <name type="common">Perilla citriodora</name>
    <name type="synonym">Perilla setoyensis</name>
    <dbReference type="NCBI Taxonomy" id="608512"/>
    <lineage>
        <taxon>Eukaryota</taxon>
        <taxon>Viridiplantae</taxon>
        <taxon>Streptophyta</taxon>
        <taxon>Embryophyta</taxon>
        <taxon>Tracheophyta</taxon>
        <taxon>Spermatophyta</taxon>
        <taxon>Magnoliopsida</taxon>
        <taxon>eudicotyledons</taxon>
        <taxon>Gunneridae</taxon>
        <taxon>Pentapetalae</taxon>
        <taxon>asterids</taxon>
        <taxon>lamiids</taxon>
        <taxon>Lamiales</taxon>
        <taxon>Lamiaceae</taxon>
        <taxon>Nepetoideae</taxon>
        <taxon>Elsholtzieae</taxon>
        <taxon>Perilla</taxon>
    </lineage>
</organism>
<feature type="region of interest" description="Disordered" evidence="1">
    <location>
        <begin position="1355"/>
        <end position="1380"/>
    </location>
</feature>
<feature type="compositionally biased region" description="Polar residues" evidence="1">
    <location>
        <begin position="1173"/>
        <end position="1186"/>
    </location>
</feature>